<gene>
    <name evidence="1" type="primary">lptC</name>
    <name evidence="1" type="ORF">GO988_07955</name>
</gene>
<dbReference type="Proteomes" id="UP000441336">
    <property type="component" value="Unassembled WGS sequence"/>
</dbReference>
<dbReference type="GO" id="GO:0005886">
    <property type="term" value="C:plasma membrane"/>
    <property type="evidence" value="ECO:0007669"/>
    <property type="project" value="InterPro"/>
</dbReference>
<dbReference type="EMBL" id="WQKZ01000002">
    <property type="protein sequence ID" value="MVN76255.1"/>
    <property type="molecule type" value="Genomic_DNA"/>
</dbReference>
<accession>A0A7K1TCY8</accession>
<dbReference type="NCBIfam" id="TIGR04409">
    <property type="entry name" value="LptC_YrbK"/>
    <property type="match status" value="1"/>
</dbReference>
<evidence type="ECO:0000313" key="2">
    <source>
        <dbReference type="Proteomes" id="UP000441336"/>
    </source>
</evidence>
<evidence type="ECO:0000313" key="1">
    <source>
        <dbReference type="EMBL" id="MVN76255.1"/>
    </source>
</evidence>
<dbReference type="InterPro" id="IPR010664">
    <property type="entry name" value="LipoPS_assembly_LptC-rel"/>
</dbReference>
<name>A0A7K1TCY8_9BACT</name>
<dbReference type="Gene3D" id="2.60.450.10">
    <property type="entry name" value="Lipopolysaccharide (LPS) transport protein A like domain"/>
    <property type="match status" value="1"/>
</dbReference>
<dbReference type="InterPro" id="IPR026265">
    <property type="entry name" value="LptC"/>
</dbReference>
<keyword evidence="2" id="KW-1185">Reference proteome</keyword>
<dbReference type="Pfam" id="PF06835">
    <property type="entry name" value="LptC"/>
    <property type="match status" value="1"/>
</dbReference>
<sequence length="171" mass="19099">MLASCGKKDAAPAQVIYKGPFLESENVVELLSDSARLHIRLTAPLEQIFENGDKLYSKGVAVTFYDKPGKLIVNTLVGKWCRYDNATKLYTMRGAVNVANVPEQQHLNTEELFYNQVQQKIYTKDSTFVRVQTPTEVLTGYGLTANQDFSRYGIHKPTGTFTLAEAKSQGK</sequence>
<comment type="caution">
    <text evidence="1">The sequence shown here is derived from an EMBL/GenBank/DDBJ whole genome shotgun (WGS) entry which is preliminary data.</text>
</comment>
<proteinExistence type="predicted"/>
<dbReference type="GO" id="GO:0015221">
    <property type="term" value="F:lipopolysaccharide transmembrane transporter activity"/>
    <property type="evidence" value="ECO:0007669"/>
    <property type="project" value="InterPro"/>
</dbReference>
<reference evidence="1 2" key="1">
    <citation type="submission" date="2019-12" db="EMBL/GenBank/DDBJ databases">
        <title>Hymenobacter sp. HMF4947 Genome sequencing and assembly.</title>
        <authorList>
            <person name="Kang H."/>
            <person name="Cha I."/>
            <person name="Kim H."/>
            <person name="Joh K."/>
        </authorList>
    </citation>
    <scope>NUCLEOTIDE SEQUENCE [LARGE SCALE GENOMIC DNA]</scope>
    <source>
        <strain evidence="1 2">HMF4947</strain>
    </source>
</reference>
<dbReference type="AlphaFoldDB" id="A0A7K1TCY8"/>
<protein>
    <submittedName>
        <fullName evidence="1">LPS export ABC transporter periplasmic protein LptC</fullName>
    </submittedName>
</protein>
<organism evidence="1 2">
    <name type="scientific">Hymenobacter ginkgonis</name>
    <dbReference type="NCBI Taxonomy" id="2682976"/>
    <lineage>
        <taxon>Bacteria</taxon>
        <taxon>Pseudomonadati</taxon>
        <taxon>Bacteroidota</taxon>
        <taxon>Cytophagia</taxon>
        <taxon>Cytophagales</taxon>
        <taxon>Hymenobacteraceae</taxon>
        <taxon>Hymenobacter</taxon>
    </lineage>
</organism>